<reference evidence="4" key="1">
    <citation type="submission" date="2021-04" db="EMBL/GenBank/DDBJ databases">
        <title>Genome based classification of Actinospica acidithermotolerans sp. nov., an actinobacterium isolated from an Indonesian hot spring.</title>
        <authorList>
            <person name="Kusuma A.B."/>
            <person name="Putra K.E."/>
            <person name="Nafisah S."/>
            <person name="Loh J."/>
            <person name="Nouioui I."/>
            <person name="Goodfellow M."/>
        </authorList>
    </citation>
    <scope>NUCLEOTIDE SEQUENCE</scope>
    <source>
        <strain evidence="4">DSM 45618</strain>
    </source>
</reference>
<dbReference type="Gene3D" id="3.40.47.10">
    <property type="match status" value="2"/>
</dbReference>
<dbReference type="InterPro" id="IPR013747">
    <property type="entry name" value="ACP_syn_III_C"/>
</dbReference>
<protein>
    <submittedName>
        <fullName evidence="4">3-oxoacyl-ACP synthase</fullName>
    </submittedName>
</protein>
<keyword evidence="1" id="KW-0808">Transferase</keyword>
<keyword evidence="2" id="KW-0012">Acyltransferase</keyword>
<dbReference type="PANTHER" id="PTHR34069:SF2">
    <property type="entry name" value="BETA-KETOACYL-[ACYL-CARRIER-PROTEIN] SYNTHASE III"/>
    <property type="match status" value="1"/>
</dbReference>
<comment type="caution">
    <text evidence="4">The sequence shown here is derived from an EMBL/GenBank/DDBJ whole genome shotgun (WGS) entry which is preliminary data.</text>
</comment>
<dbReference type="AlphaFoldDB" id="A0A8J7WL86"/>
<feature type="domain" description="Beta-ketoacyl-[acyl-carrier-protein] synthase III C-terminal" evidence="3">
    <location>
        <begin position="217"/>
        <end position="301"/>
    </location>
</feature>
<proteinExistence type="predicted"/>
<gene>
    <name evidence="4" type="ORF">KGA66_15225</name>
</gene>
<name>A0A8J7WL86_9ACTN</name>
<evidence type="ECO:0000256" key="2">
    <source>
        <dbReference type="ARBA" id="ARBA00023315"/>
    </source>
</evidence>
<evidence type="ECO:0000256" key="1">
    <source>
        <dbReference type="ARBA" id="ARBA00022679"/>
    </source>
</evidence>
<dbReference type="Pfam" id="PF08541">
    <property type="entry name" value="ACP_syn_III_C"/>
    <property type="match status" value="1"/>
</dbReference>
<keyword evidence="5" id="KW-1185">Reference proteome</keyword>
<evidence type="ECO:0000313" key="4">
    <source>
        <dbReference type="EMBL" id="MBS2964408.1"/>
    </source>
</evidence>
<evidence type="ECO:0000259" key="3">
    <source>
        <dbReference type="Pfam" id="PF08541"/>
    </source>
</evidence>
<dbReference type="Proteomes" id="UP000677913">
    <property type="component" value="Unassembled WGS sequence"/>
</dbReference>
<accession>A0A8J7WL86</accession>
<dbReference type="SUPFAM" id="SSF53901">
    <property type="entry name" value="Thiolase-like"/>
    <property type="match status" value="2"/>
</dbReference>
<organism evidence="4 5">
    <name type="scientific">Actinocrinis puniceicyclus</name>
    <dbReference type="NCBI Taxonomy" id="977794"/>
    <lineage>
        <taxon>Bacteria</taxon>
        <taxon>Bacillati</taxon>
        <taxon>Actinomycetota</taxon>
        <taxon>Actinomycetes</taxon>
        <taxon>Catenulisporales</taxon>
        <taxon>Actinospicaceae</taxon>
        <taxon>Actinocrinis</taxon>
    </lineage>
</organism>
<dbReference type="InterPro" id="IPR016039">
    <property type="entry name" value="Thiolase-like"/>
</dbReference>
<evidence type="ECO:0000313" key="5">
    <source>
        <dbReference type="Proteomes" id="UP000677913"/>
    </source>
</evidence>
<sequence>MTALEAVGVYVPSGRTPIEDLAEHFGLTAMQVRVFRRYHGLGEVSRDPGGLLDLLRGAVADLGSLKGREDRVRYVVHARTFPVVVPYPRNPLRDLCREFGLEQAATFAVGHHACASGLLAVDVVGRLLAADADPEALGLVVAGEKAFTGQAQLVPETSFFGEGAAACLVRAHGEHDRLLAYDAQLRGEFDDDSPETAARFQREYAHCLAAAIRTAVERSGLDMTQIRLILPHSVNRVAWQRVCRKLGFPLERVLLDNVGSIGHLFCADGLVNYRTAADRGLLQPGDRYVMAAAGAGLGAAFAAMVFEH</sequence>
<dbReference type="GO" id="GO:0044550">
    <property type="term" value="P:secondary metabolite biosynthetic process"/>
    <property type="evidence" value="ECO:0007669"/>
    <property type="project" value="TreeGrafter"/>
</dbReference>
<dbReference type="EMBL" id="JAGSXH010000050">
    <property type="protein sequence ID" value="MBS2964408.1"/>
    <property type="molecule type" value="Genomic_DNA"/>
</dbReference>
<dbReference type="PANTHER" id="PTHR34069">
    <property type="entry name" value="3-OXOACYL-[ACYL-CARRIER-PROTEIN] SYNTHASE 3"/>
    <property type="match status" value="1"/>
</dbReference>
<dbReference type="RefSeq" id="WP_211468774.1">
    <property type="nucleotide sequence ID" value="NZ_JAGSXH010000050.1"/>
</dbReference>
<dbReference type="GO" id="GO:0016746">
    <property type="term" value="F:acyltransferase activity"/>
    <property type="evidence" value="ECO:0007669"/>
    <property type="project" value="UniProtKB-KW"/>
</dbReference>